<dbReference type="Pfam" id="PF00072">
    <property type="entry name" value="Response_reg"/>
    <property type="match status" value="1"/>
</dbReference>
<evidence type="ECO:0000259" key="2">
    <source>
        <dbReference type="PROSITE" id="PS50110"/>
    </source>
</evidence>
<gene>
    <name evidence="3" type="ORF">AVDCRST_MAG81-4697</name>
</gene>
<dbReference type="PANTHER" id="PTHR44520:SF2">
    <property type="entry name" value="RESPONSE REGULATOR RCP1"/>
    <property type="match status" value="1"/>
</dbReference>
<feature type="modified residue" description="4-aspartylphosphate" evidence="1">
    <location>
        <position position="87"/>
    </location>
</feature>
<name>A0A6J4VVM2_9CYAN</name>
<dbReference type="InterPro" id="IPR011006">
    <property type="entry name" value="CheY-like_superfamily"/>
</dbReference>
<sequence length="165" mass="18997">MTGTTILLADDDPDEYQLIREALAEEGLLADDPDEYQLICGTPEAADTSAIDLRWVKNGEELLDYLYHRGKYQDLQSLSLPNLILLDLDMPRKDGREVLQEIKSDPKLRYIPIILMTNSYAEEEILHTYELGANSFITKPETFKQMAETLRSLHTYWFKTVKLPT</sequence>
<organism evidence="3">
    <name type="scientific">uncultured Synechococcales cyanobacterium</name>
    <dbReference type="NCBI Taxonomy" id="1936017"/>
    <lineage>
        <taxon>Bacteria</taxon>
        <taxon>Bacillati</taxon>
        <taxon>Cyanobacteriota</taxon>
        <taxon>Cyanophyceae</taxon>
        <taxon>Synechococcales</taxon>
        <taxon>environmental samples</taxon>
    </lineage>
</organism>
<proteinExistence type="predicted"/>
<dbReference type="SUPFAM" id="SSF52172">
    <property type="entry name" value="CheY-like"/>
    <property type="match status" value="1"/>
</dbReference>
<dbReference type="PROSITE" id="PS50110">
    <property type="entry name" value="RESPONSE_REGULATORY"/>
    <property type="match status" value="1"/>
</dbReference>
<dbReference type="Gene3D" id="3.40.50.2300">
    <property type="match status" value="1"/>
</dbReference>
<accession>A0A6J4VVM2</accession>
<feature type="domain" description="Response regulatory" evidence="2">
    <location>
        <begin position="5"/>
        <end position="154"/>
    </location>
</feature>
<dbReference type="CDD" id="cd17557">
    <property type="entry name" value="REC_Rcp-like"/>
    <property type="match status" value="1"/>
</dbReference>
<dbReference type="SMART" id="SM00448">
    <property type="entry name" value="REC"/>
    <property type="match status" value="1"/>
</dbReference>
<reference evidence="3" key="1">
    <citation type="submission" date="2020-02" db="EMBL/GenBank/DDBJ databases">
        <authorList>
            <person name="Meier V. D."/>
        </authorList>
    </citation>
    <scope>NUCLEOTIDE SEQUENCE</scope>
    <source>
        <strain evidence="3">AVDCRST_MAG81</strain>
    </source>
</reference>
<dbReference type="AlphaFoldDB" id="A0A6J4VVM2"/>
<evidence type="ECO:0000313" key="3">
    <source>
        <dbReference type="EMBL" id="CAA9589433.1"/>
    </source>
</evidence>
<protein>
    <submittedName>
        <fullName evidence="3">Two-component transcriptional response regulator, LuxR family</fullName>
    </submittedName>
</protein>
<dbReference type="InterPro" id="IPR001789">
    <property type="entry name" value="Sig_transdc_resp-reg_receiver"/>
</dbReference>
<dbReference type="InterPro" id="IPR052893">
    <property type="entry name" value="TCS_response_regulator"/>
</dbReference>
<dbReference type="GO" id="GO:0000160">
    <property type="term" value="P:phosphorelay signal transduction system"/>
    <property type="evidence" value="ECO:0007669"/>
    <property type="project" value="InterPro"/>
</dbReference>
<evidence type="ECO:0000256" key="1">
    <source>
        <dbReference type="PROSITE-ProRule" id="PRU00169"/>
    </source>
</evidence>
<dbReference type="PANTHER" id="PTHR44520">
    <property type="entry name" value="RESPONSE REGULATOR RCP1-RELATED"/>
    <property type="match status" value="1"/>
</dbReference>
<keyword evidence="1" id="KW-0597">Phosphoprotein</keyword>
<dbReference type="EMBL" id="CADCWO010000244">
    <property type="protein sequence ID" value="CAA9589433.1"/>
    <property type="molecule type" value="Genomic_DNA"/>
</dbReference>